<dbReference type="AlphaFoldDB" id="A0A3Q3GQC7"/>
<dbReference type="GO" id="GO:0044753">
    <property type="term" value="C:amphisome"/>
    <property type="evidence" value="ECO:0007669"/>
    <property type="project" value="TreeGrafter"/>
</dbReference>
<dbReference type="GeneTree" id="ENSGT00390000002781"/>
<dbReference type="STRING" id="56723.ENSLBEP00000032673"/>
<name>A0A3Q3GQC7_9LABR</name>
<proteinExistence type="predicted"/>
<dbReference type="PANTHER" id="PTHR15090">
    <property type="entry name" value="SEQUESTOSOME 1-RELATED"/>
    <property type="match status" value="1"/>
</dbReference>
<reference evidence="2" key="2">
    <citation type="submission" date="2025-09" db="UniProtKB">
        <authorList>
            <consortium name="Ensembl"/>
        </authorList>
    </citation>
    <scope>IDENTIFICATION</scope>
</reference>
<dbReference type="CDD" id="cd06402">
    <property type="entry name" value="PB1_p62"/>
    <property type="match status" value="1"/>
</dbReference>
<dbReference type="SMART" id="SM00666">
    <property type="entry name" value="PB1"/>
    <property type="match status" value="1"/>
</dbReference>
<protein>
    <recommendedName>
        <fullName evidence="1">PB1 domain-containing protein</fullName>
    </recommendedName>
</protein>
<dbReference type="Pfam" id="PF00564">
    <property type="entry name" value="PB1"/>
    <property type="match status" value="1"/>
</dbReference>
<dbReference type="SUPFAM" id="SSF54277">
    <property type="entry name" value="CAD &amp; PB1 domains"/>
    <property type="match status" value="1"/>
</dbReference>
<dbReference type="InterPro" id="IPR053793">
    <property type="entry name" value="PB1-like"/>
</dbReference>
<feature type="domain" description="PB1" evidence="1">
    <location>
        <begin position="2"/>
        <end position="90"/>
    </location>
</feature>
<dbReference type="InterPro" id="IPR034866">
    <property type="entry name" value="PB1_p62"/>
</dbReference>
<dbReference type="Proteomes" id="UP000261660">
    <property type="component" value="Unplaced"/>
</dbReference>
<organism evidence="2 3">
    <name type="scientific">Labrus bergylta</name>
    <name type="common">ballan wrasse</name>
    <dbReference type="NCBI Taxonomy" id="56723"/>
    <lineage>
        <taxon>Eukaryota</taxon>
        <taxon>Metazoa</taxon>
        <taxon>Chordata</taxon>
        <taxon>Craniata</taxon>
        <taxon>Vertebrata</taxon>
        <taxon>Euteleostomi</taxon>
        <taxon>Actinopterygii</taxon>
        <taxon>Neopterygii</taxon>
        <taxon>Teleostei</taxon>
        <taxon>Neoteleostei</taxon>
        <taxon>Acanthomorphata</taxon>
        <taxon>Eupercaria</taxon>
        <taxon>Labriformes</taxon>
        <taxon>Labridae</taxon>
        <taxon>Labrus</taxon>
    </lineage>
</organism>
<dbReference type="Ensembl" id="ENSLBET00000034132.1">
    <property type="protein sequence ID" value="ENSLBEP00000032673.1"/>
    <property type="gene ID" value="ENSLBEG00000024631.1"/>
</dbReference>
<dbReference type="GO" id="GO:0016235">
    <property type="term" value="C:aggresome"/>
    <property type="evidence" value="ECO:0007669"/>
    <property type="project" value="TreeGrafter"/>
</dbReference>
<reference evidence="2" key="1">
    <citation type="submission" date="2025-08" db="UniProtKB">
        <authorList>
            <consortium name="Ensembl"/>
        </authorList>
    </citation>
    <scope>IDENTIFICATION</scope>
</reference>
<dbReference type="PANTHER" id="PTHR15090:SF0">
    <property type="entry name" value="SEQUESTOSOME-1"/>
    <property type="match status" value="1"/>
</dbReference>
<dbReference type="InParanoid" id="A0A3Q3GQC7"/>
<dbReference type="InterPro" id="IPR000270">
    <property type="entry name" value="PB1_dom"/>
</dbReference>
<evidence type="ECO:0000313" key="3">
    <source>
        <dbReference type="Proteomes" id="UP000261660"/>
    </source>
</evidence>
<accession>A0A3Q3GQC7</accession>
<keyword evidence="3" id="KW-1185">Reference proteome</keyword>
<evidence type="ECO:0000313" key="2">
    <source>
        <dbReference type="Ensembl" id="ENSLBEP00000032673.1"/>
    </source>
</evidence>
<dbReference type="FunFam" id="3.10.20.90:FF:000320">
    <property type="entry name" value="Predicted protein"/>
    <property type="match status" value="1"/>
</dbReference>
<dbReference type="PROSITE" id="PS51745">
    <property type="entry name" value="PB1"/>
    <property type="match status" value="1"/>
</dbReference>
<dbReference type="InterPro" id="IPR052260">
    <property type="entry name" value="Autophagy_Rcpt_SigReg"/>
</dbReference>
<dbReference type="GO" id="GO:0000423">
    <property type="term" value="P:mitophagy"/>
    <property type="evidence" value="ECO:0007669"/>
    <property type="project" value="TreeGrafter"/>
</dbReference>
<evidence type="ECO:0000259" key="1">
    <source>
        <dbReference type="PROSITE" id="PS51745"/>
    </source>
</evidence>
<sequence>MAVTVKAYLLGKDEAVKEVRRFTVDQGVSSSFDYLSSKTADVFTCLKNNGFNMYYRDEDGDLVAFSSDDELMMGLACMKDATFRLFIKGKYIYIYTSPAPDMNPQTLL</sequence>
<dbReference type="GO" id="GO:0007032">
    <property type="term" value="P:endosome organization"/>
    <property type="evidence" value="ECO:0007669"/>
    <property type="project" value="TreeGrafter"/>
</dbReference>
<dbReference type="GO" id="GO:0035973">
    <property type="term" value="P:aggrephagy"/>
    <property type="evidence" value="ECO:0007669"/>
    <property type="project" value="TreeGrafter"/>
</dbReference>
<dbReference type="GO" id="GO:0070530">
    <property type="term" value="F:K63-linked polyubiquitin modification-dependent protein binding"/>
    <property type="evidence" value="ECO:0007669"/>
    <property type="project" value="TreeGrafter"/>
</dbReference>
<dbReference type="Gene3D" id="3.10.20.90">
    <property type="entry name" value="Phosphatidylinositol 3-kinase Catalytic Subunit, Chain A, domain 1"/>
    <property type="match status" value="1"/>
</dbReference>
<dbReference type="GO" id="GO:0005080">
    <property type="term" value="F:protein kinase C binding"/>
    <property type="evidence" value="ECO:0007669"/>
    <property type="project" value="TreeGrafter"/>
</dbReference>